<dbReference type="GO" id="GO:0034040">
    <property type="term" value="F:ATPase-coupled lipid transmembrane transporter activity"/>
    <property type="evidence" value="ECO:0007669"/>
    <property type="project" value="TreeGrafter"/>
</dbReference>
<feature type="transmembrane region" description="Helical" evidence="7">
    <location>
        <begin position="288"/>
        <end position="321"/>
    </location>
</feature>
<feature type="domain" description="ABC transmembrane type-1" evidence="9">
    <location>
        <begin position="40"/>
        <end position="305"/>
    </location>
</feature>
<comment type="caution">
    <text evidence="10">The sequence shown here is derived from an EMBL/GenBank/DDBJ whole genome shotgun (WGS) entry which is preliminary data.</text>
</comment>
<keyword evidence="2 7" id="KW-0812">Transmembrane</keyword>
<dbReference type="GO" id="GO:0016887">
    <property type="term" value="F:ATP hydrolysis activity"/>
    <property type="evidence" value="ECO:0007669"/>
    <property type="project" value="InterPro"/>
</dbReference>
<dbReference type="RefSeq" id="WP_179757997.1">
    <property type="nucleotide sequence ID" value="NZ_JACCBU010000001.1"/>
</dbReference>
<dbReference type="GO" id="GO:0140359">
    <property type="term" value="F:ABC-type transporter activity"/>
    <property type="evidence" value="ECO:0007669"/>
    <property type="project" value="InterPro"/>
</dbReference>
<evidence type="ECO:0000313" key="11">
    <source>
        <dbReference type="Proteomes" id="UP000569914"/>
    </source>
</evidence>
<dbReference type="InterPro" id="IPR003593">
    <property type="entry name" value="AAA+_ATPase"/>
</dbReference>
<keyword evidence="6 7" id="KW-0472">Membrane</keyword>
<evidence type="ECO:0000256" key="5">
    <source>
        <dbReference type="ARBA" id="ARBA00022989"/>
    </source>
</evidence>
<name>A0A7Y9IFE0_9ACTN</name>
<dbReference type="Pfam" id="PF00005">
    <property type="entry name" value="ABC_tran"/>
    <property type="match status" value="1"/>
</dbReference>
<accession>A0A7Y9IFE0</accession>
<gene>
    <name evidence="10" type="ORF">BKA15_006832</name>
</gene>
<keyword evidence="11" id="KW-1185">Reference proteome</keyword>
<evidence type="ECO:0000256" key="4">
    <source>
        <dbReference type="ARBA" id="ARBA00022840"/>
    </source>
</evidence>
<dbReference type="Gene3D" id="1.20.1560.10">
    <property type="entry name" value="ABC transporter type 1, transmembrane domain"/>
    <property type="match status" value="1"/>
</dbReference>
<feature type="transmembrane region" description="Helical" evidence="7">
    <location>
        <begin position="60"/>
        <end position="86"/>
    </location>
</feature>
<feature type="transmembrane region" description="Helical" evidence="7">
    <location>
        <begin position="27"/>
        <end position="48"/>
    </location>
</feature>
<dbReference type="GO" id="GO:0005524">
    <property type="term" value="F:ATP binding"/>
    <property type="evidence" value="ECO:0007669"/>
    <property type="project" value="UniProtKB-KW"/>
</dbReference>
<dbReference type="InterPro" id="IPR036640">
    <property type="entry name" value="ABC1_TM_sf"/>
</dbReference>
<dbReference type="PANTHER" id="PTHR24221">
    <property type="entry name" value="ATP-BINDING CASSETTE SUB-FAMILY B"/>
    <property type="match status" value="1"/>
</dbReference>
<evidence type="ECO:0000259" key="8">
    <source>
        <dbReference type="PROSITE" id="PS50893"/>
    </source>
</evidence>
<proteinExistence type="predicted"/>
<dbReference type="PROSITE" id="PS50893">
    <property type="entry name" value="ABC_TRANSPORTER_2"/>
    <property type="match status" value="1"/>
</dbReference>
<dbReference type="InterPro" id="IPR003439">
    <property type="entry name" value="ABC_transporter-like_ATP-bd"/>
</dbReference>
<protein>
    <submittedName>
        <fullName evidence="10">ATP-binding cassette subfamily B protein</fullName>
    </submittedName>
</protein>
<evidence type="ECO:0000259" key="9">
    <source>
        <dbReference type="PROSITE" id="PS50929"/>
    </source>
</evidence>
<dbReference type="SMART" id="SM00382">
    <property type="entry name" value="AAA"/>
    <property type="match status" value="1"/>
</dbReference>
<comment type="subcellular location">
    <subcellularLocation>
        <location evidence="1">Cell membrane</location>
        <topology evidence="1">Multi-pass membrane protein</topology>
    </subcellularLocation>
</comment>
<evidence type="ECO:0000256" key="3">
    <source>
        <dbReference type="ARBA" id="ARBA00022741"/>
    </source>
</evidence>
<dbReference type="InterPro" id="IPR039421">
    <property type="entry name" value="Type_1_exporter"/>
</dbReference>
<feature type="transmembrane region" description="Helical" evidence="7">
    <location>
        <begin position="166"/>
        <end position="185"/>
    </location>
</feature>
<feature type="transmembrane region" description="Helical" evidence="7">
    <location>
        <begin position="254"/>
        <end position="276"/>
    </location>
</feature>
<dbReference type="AlphaFoldDB" id="A0A7Y9IFE0"/>
<evidence type="ECO:0000256" key="7">
    <source>
        <dbReference type="SAM" id="Phobius"/>
    </source>
</evidence>
<keyword evidence="5 7" id="KW-1133">Transmembrane helix</keyword>
<feature type="domain" description="ABC transporter" evidence="8">
    <location>
        <begin position="348"/>
        <end position="595"/>
    </location>
</feature>
<dbReference type="EMBL" id="JACCBU010000001">
    <property type="protein sequence ID" value="NYE75503.1"/>
    <property type="molecule type" value="Genomic_DNA"/>
</dbReference>
<dbReference type="SUPFAM" id="SSF52540">
    <property type="entry name" value="P-loop containing nucleoside triphosphate hydrolases"/>
    <property type="match status" value="1"/>
</dbReference>
<evidence type="ECO:0000256" key="1">
    <source>
        <dbReference type="ARBA" id="ARBA00004651"/>
    </source>
</evidence>
<dbReference type="Proteomes" id="UP000569914">
    <property type="component" value="Unassembled WGS sequence"/>
</dbReference>
<dbReference type="PROSITE" id="PS50929">
    <property type="entry name" value="ABC_TM1F"/>
    <property type="match status" value="1"/>
</dbReference>
<organism evidence="10 11">
    <name type="scientific">Microlunatus parietis</name>
    <dbReference type="NCBI Taxonomy" id="682979"/>
    <lineage>
        <taxon>Bacteria</taxon>
        <taxon>Bacillati</taxon>
        <taxon>Actinomycetota</taxon>
        <taxon>Actinomycetes</taxon>
        <taxon>Propionibacteriales</taxon>
        <taxon>Propionibacteriaceae</taxon>
        <taxon>Microlunatus</taxon>
    </lineage>
</organism>
<keyword evidence="3" id="KW-0547">Nucleotide-binding</keyword>
<sequence length="604" mass="64424">MPDQELPGAVRTLAFTFRIAARSHPGLTVGTLLLVPAAWAAGSLQALWLKQLVDGVVGGVAGAVVLAIGLLALTNVIGWATGAIGARLNHTFQEKAGLVLEQRLIETSAGLTGIEHLERPDQLDRLDPLRKEAWIVHWTFEALAELVGAVAQTTLTLVLLASVHPALLLLPLFGLPAVLVARTAARDEQAAQERTGEERRRQRHLVKLGSGAAPGKELRVFGLGPALFDLSRAAWRSEHRVRIRVAWVAAGRKVAATLIMAAGFGGTLLLVGAGVATGQASVGDLALAVVLAAAMSGNLGMVVGMTQWLVGCLAVGSRFLWLHDRADRERSLPDQPRVAVPERLTAGISLRGLSFRYPGTDRMIFDDLSVELPAGRVTAVVGENGAGKSTLIKLLCGMYRAEAGAVLIDGVDLARLDLEAWRRRCTGAFQDHAPFELTVREAVTLGDLDRASTDDATVHRALAAAGATGLLRTLPDGLDTQLGTTWPGGVALSGGQWQQVALARGLIREQPLLTVLDEPTAALDAHTEDALFTRYAESARDRSRAGGITLLVSHRFSTVRAADHIIVLDRGRVIEQGDHETLLRLGGHYAELYRIQANAYRGSE</sequence>
<reference evidence="10 11" key="1">
    <citation type="submission" date="2020-07" db="EMBL/GenBank/DDBJ databases">
        <title>Sequencing the genomes of 1000 actinobacteria strains.</title>
        <authorList>
            <person name="Klenk H.-P."/>
        </authorList>
    </citation>
    <scope>NUCLEOTIDE SEQUENCE [LARGE SCALE GENOMIC DNA]</scope>
    <source>
        <strain evidence="10 11">DSM 22083</strain>
    </source>
</reference>
<keyword evidence="4 10" id="KW-0067">ATP-binding</keyword>
<evidence type="ECO:0000256" key="6">
    <source>
        <dbReference type="ARBA" id="ARBA00023136"/>
    </source>
</evidence>
<evidence type="ECO:0000256" key="2">
    <source>
        <dbReference type="ARBA" id="ARBA00022692"/>
    </source>
</evidence>
<dbReference type="SUPFAM" id="SSF90123">
    <property type="entry name" value="ABC transporter transmembrane region"/>
    <property type="match status" value="1"/>
</dbReference>
<dbReference type="PANTHER" id="PTHR24221:SF654">
    <property type="entry name" value="ATP-BINDING CASSETTE SUB-FAMILY B MEMBER 6"/>
    <property type="match status" value="1"/>
</dbReference>
<dbReference type="InterPro" id="IPR011527">
    <property type="entry name" value="ABC1_TM_dom"/>
</dbReference>
<evidence type="ECO:0000313" key="10">
    <source>
        <dbReference type="EMBL" id="NYE75503.1"/>
    </source>
</evidence>
<dbReference type="Gene3D" id="3.40.50.300">
    <property type="entry name" value="P-loop containing nucleotide triphosphate hydrolases"/>
    <property type="match status" value="1"/>
</dbReference>
<dbReference type="GO" id="GO:0005886">
    <property type="term" value="C:plasma membrane"/>
    <property type="evidence" value="ECO:0007669"/>
    <property type="project" value="UniProtKB-SubCell"/>
</dbReference>
<dbReference type="InterPro" id="IPR027417">
    <property type="entry name" value="P-loop_NTPase"/>
</dbReference>